<dbReference type="EMBL" id="CM055093">
    <property type="protein sequence ID" value="KAJ7566414.1"/>
    <property type="molecule type" value="Genomic_DNA"/>
</dbReference>
<organism evidence="1 2">
    <name type="scientific">Diphasiastrum complanatum</name>
    <name type="common">Issler's clubmoss</name>
    <name type="synonym">Lycopodium complanatum</name>
    <dbReference type="NCBI Taxonomy" id="34168"/>
    <lineage>
        <taxon>Eukaryota</taxon>
        <taxon>Viridiplantae</taxon>
        <taxon>Streptophyta</taxon>
        <taxon>Embryophyta</taxon>
        <taxon>Tracheophyta</taxon>
        <taxon>Lycopodiopsida</taxon>
        <taxon>Lycopodiales</taxon>
        <taxon>Lycopodiaceae</taxon>
        <taxon>Lycopodioideae</taxon>
        <taxon>Diphasiastrum</taxon>
    </lineage>
</organism>
<proteinExistence type="predicted"/>
<protein>
    <submittedName>
        <fullName evidence="1">Uncharacterized protein</fullName>
    </submittedName>
</protein>
<keyword evidence="2" id="KW-1185">Reference proteome</keyword>
<evidence type="ECO:0000313" key="1">
    <source>
        <dbReference type="EMBL" id="KAJ7566414.1"/>
    </source>
</evidence>
<comment type="caution">
    <text evidence="1">The sequence shown here is derived from an EMBL/GenBank/DDBJ whole genome shotgun (WGS) entry which is preliminary data.</text>
</comment>
<gene>
    <name evidence="1" type="ORF">O6H91_02G101700</name>
</gene>
<sequence>MLAICAVAAAWAVEPAMSSQVSPASAPQERRGSACWGLTRAGGKRSLLYDAFMLLPALLFLVFLVARARSSLRKLFRSKSNIMTTYYAFLWIISILNVCWCFLEMWQTRHGQAAITWNVMSIGTRFGMVLLEVSVVIFLSQGYLTSSWNALMHTLTLSGTVAAIDAILKAIYIFWVGVPLFVLGDDAGDGKKWGFWFIHSFIFAGVYFIILMLPYTKWRDHLPARPSFYNYVFILFVFNSVAVLGSLLLCFGADFGHCLYSLAGFSYYALYPPLLYVTFLADFFKEEDFQLEDIYYSEMKDAGYFDADWD</sequence>
<reference evidence="2" key="1">
    <citation type="journal article" date="2024" name="Proc. Natl. Acad. Sci. U.S.A.">
        <title>Extraordinary preservation of gene collinearity over three hundred million years revealed in homosporous lycophytes.</title>
        <authorList>
            <person name="Li C."/>
            <person name="Wickell D."/>
            <person name="Kuo L.Y."/>
            <person name="Chen X."/>
            <person name="Nie B."/>
            <person name="Liao X."/>
            <person name="Peng D."/>
            <person name="Ji J."/>
            <person name="Jenkins J."/>
            <person name="Williams M."/>
            <person name="Shu S."/>
            <person name="Plott C."/>
            <person name="Barry K."/>
            <person name="Rajasekar S."/>
            <person name="Grimwood J."/>
            <person name="Han X."/>
            <person name="Sun S."/>
            <person name="Hou Z."/>
            <person name="He W."/>
            <person name="Dai G."/>
            <person name="Sun C."/>
            <person name="Schmutz J."/>
            <person name="Leebens-Mack J.H."/>
            <person name="Li F.W."/>
            <person name="Wang L."/>
        </authorList>
    </citation>
    <scope>NUCLEOTIDE SEQUENCE [LARGE SCALE GENOMIC DNA]</scope>
    <source>
        <strain evidence="2">cv. PW_Plant_1</strain>
    </source>
</reference>
<dbReference type="Proteomes" id="UP001162992">
    <property type="component" value="Chromosome 2"/>
</dbReference>
<accession>A0ACC2EIH6</accession>
<name>A0ACC2EIH6_DIPCM</name>
<evidence type="ECO:0000313" key="2">
    <source>
        <dbReference type="Proteomes" id="UP001162992"/>
    </source>
</evidence>